<dbReference type="PANTHER" id="PTHR37705:SF1">
    <property type="entry name" value="TRANSMEMBRANE PROTEIN"/>
    <property type="match status" value="1"/>
</dbReference>
<dbReference type="AlphaFoldDB" id="A0A2P6PMV4"/>
<dbReference type="Proteomes" id="UP000238479">
    <property type="component" value="Chromosome 6"/>
</dbReference>
<gene>
    <name evidence="1" type="ORF">RchiOBHm_Chr6g0259401</name>
</gene>
<dbReference type="STRING" id="74649.A0A2P6PMV4"/>
<evidence type="ECO:0000313" key="2">
    <source>
        <dbReference type="Proteomes" id="UP000238479"/>
    </source>
</evidence>
<name>A0A2P6PMV4_ROSCH</name>
<dbReference type="EMBL" id="PDCK01000044">
    <property type="protein sequence ID" value="PRQ23259.1"/>
    <property type="molecule type" value="Genomic_DNA"/>
</dbReference>
<accession>A0A2P6PMV4</accession>
<proteinExistence type="predicted"/>
<dbReference type="Gramene" id="PRQ23259">
    <property type="protein sequence ID" value="PRQ23259"/>
    <property type="gene ID" value="RchiOBHm_Chr6g0259401"/>
</dbReference>
<evidence type="ECO:0000313" key="1">
    <source>
        <dbReference type="EMBL" id="PRQ23259.1"/>
    </source>
</evidence>
<comment type="caution">
    <text evidence="1">The sequence shown here is derived from an EMBL/GenBank/DDBJ whole genome shotgun (WGS) entry which is preliminary data.</text>
</comment>
<reference evidence="1 2" key="1">
    <citation type="journal article" date="2018" name="Nat. Genet.">
        <title>The Rosa genome provides new insights in the design of modern roses.</title>
        <authorList>
            <person name="Bendahmane M."/>
        </authorList>
    </citation>
    <scope>NUCLEOTIDE SEQUENCE [LARGE SCALE GENOMIC DNA]</scope>
    <source>
        <strain evidence="2">cv. Old Blush</strain>
    </source>
</reference>
<protein>
    <submittedName>
        <fullName evidence="1">Uncharacterized protein</fullName>
    </submittedName>
</protein>
<keyword evidence="2" id="KW-1185">Reference proteome</keyword>
<dbReference type="PANTHER" id="PTHR37705">
    <property type="entry name" value="BNAA08G11710D PROTEIN"/>
    <property type="match status" value="1"/>
</dbReference>
<organism evidence="1 2">
    <name type="scientific">Rosa chinensis</name>
    <name type="common">China rose</name>
    <dbReference type="NCBI Taxonomy" id="74649"/>
    <lineage>
        <taxon>Eukaryota</taxon>
        <taxon>Viridiplantae</taxon>
        <taxon>Streptophyta</taxon>
        <taxon>Embryophyta</taxon>
        <taxon>Tracheophyta</taxon>
        <taxon>Spermatophyta</taxon>
        <taxon>Magnoliopsida</taxon>
        <taxon>eudicotyledons</taxon>
        <taxon>Gunneridae</taxon>
        <taxon>Pentapetalae</taxon>
        <taxon>rosids</taxon>
        <taxon>fabids</taxon>
        <taxon>Rosales</taxon>
        <taxon>Rosaceae</taxon>
        <taxon>Rosoideae</taxon>
        <taxon>Rosoideae incertae sedis</taxon>
        <taxon>Rosa</taxon>
    </lineage>
</organism>
<dbReference type="OMA" id="SAYTSTH"/>
<sequence>MVILRLDTCVELLKLAIEFVIVVAEAVEIALQQNFPPNLTSTSAYTSTHLPFVGFLP</sequence>